<organism evidence="5 6">
    <name type="scientific">Streptomyces triticagri</name>
    <dbReference type="NCBI Taxonomy" id="2293568"/>
    <lineage>
        <taxon>Bacteria</taxon>
        <taxon>Bacillati</taxon>
        <taxon>Actinomycetota</taxon>
        <taxon>Actinomycetes</taxon>
        <taxon>Kitasatosporales</taxon>
        <taxon>Streptomycetaceae</taxon>
        <taxon>Streptomyces</taxon>
    </lineage>
</organism>
<accession>A0A372LUQ6</accession>
<evidence type="ECO:0000256" key="2">
    <source>
        <dbReference type="PROSITE-ProRule" id="PRU00335"/>
    </source>
</evidence>
<dbReference type="Proteomes" id="UP000263094">
    <property type="component" value="Unassembled WGS sequence"/>
</dbReference>
<dbReference type="SUPFAM" id="SSF46689">
    <property type="entry name" value="Homeodomain-like"/>
    <property type="match status" value="1"/>
</dbReference>
<gene>
    <name evidence="5" type="ORF">DY218_33965</name>
</gene>
<dbReference type="InterPro" id="IPR041583">
    <property type="entry name" value="TetR_C_31"/>
</dbReference>
<name>A0A372LUQ6_9ACTN</name>
<protein>
    <submittedName>
        <fullName evidence="5">TetR/AcrR family transcriptional regulator</fullName>
    </submittedName>
</protein>
<feature type="domain" description="HTH tetR-type" evidence="4">
    <location>
        <begin position="38"/>
        <end position="98"/>
    </location>
</feature>
<keyword evidence="6" id="KW-1185">Reference proteome</keyword>
<dbReference type="Pfam" id="PF00440">
    <property type="entry name" value="TetR_N"/>
    <property type="match status" value="1"/>
</dbReference>
<evidence type="ECO:0000313" key="6">
    <source>
        <dbReference type="Proteomes" id="UP000263094"/>
    </source>
</evidence>
<dbReference type="InterPro" id="IPR050109">
    <property type="entry name" value="HTH-type_TetR-like_transc_reg"/>
</dbReference>
<feature type="DNA-binding region" description="H-T-H motif" evidence="2">
    <location>
        <begin position="61"/>
        <end position="80"/>
    </location>
</feature>
<dbReference type="PANTHER" id="PTHR30055:SF209">
    <property type="entry name" value="POSSIBLE TRANSCRIPTIONAL REGULATORY PROTEIN (PROBABLY TETR-FAMILY)"/>
    <property type="match status" value="1"/>
</dbReference>
<evidence type="ECO:0000256" key="1">
    <source>
        <dbReference type="ARBA" id="ARBA00023125"/>
    </source>
</evidence>
<dbReference type="PRINTS" id="PR00455">
    <property type="entry name" value="HTHTETR"/>
</dbReference>
<dbReference type="RefSeq" id="WP_128560016.1">
    <property type="nucleotide sequence ID" value="NZ_QUAK01000239.1"/>
</dbReference>
<dbReference type="GO" id="GO:0003700">
    <property type="term" value="F:DNA-binding transcription factor activity"/>
    <property type="evidence" value="ECO:0007669"/>
    <property type="project" value="TreeGrafter"/>
</dbReference>
<reference evidence="5 6" key="1">
    <citation type="submission" date="2018-08" db="EMBL/GenBank/DDBJ databases">
        <title>Isolation, diversity and antifungal activity of Actinobacteria from wheat.</title>
        <authorList>
            <person name="Han C."/>
        </authorList>
    </citation>
    <scope>NUCLEOTIDE SEQUENCE [LARGE SCALE GENOMIC DNA]</scope>
    <source>
        <strain evidence="5 6">NEAU-YY421</strain>
    </source>
</reference>
<evidence type="ECO:0000313" key="5">
    <source>
        <dbReference type="EMBL" id="RFU82279.1"/>
    </source>
</evidence>
<dbReference type="Gene3D" id="1.10.357.10">
    <property type="entry name" value="Tetracycline Repressor, domain 2"/>
    <property type="match status" value="1"/>
</dbReference>
<dbReference type="GO" id="GO:0000976">
    <property type="term" value="F:transcription cis-regulatory region binding"/>
    <property type="evidence" value="ECO:0007669"/>
    <property type="project" value="TreeGrafter"/>
</dbReference>
<keyword evidence="1 2" id="KW-0238">DNA-binding</keyword>
<feature type="compositionally biased region" description="Pro residues" evidence="3">
    <location>
        <begin position="1"/>
        <end position="10"/>
    </location>
</feature>
<comment type="caution">
    <text evidence="5">The sequence shown here is derived from an EMBL/GenBank/DDBJ whole genome shotgun (WGS) entry which is preliminary data.</text>
</comment>
<dbReference type="PROSITE" id="PS50977">
    <property type="entry name" value="HTH_TETR_2"/>
    <property type="match status" value="1"/>
</dbReference>
<evidence type="ECO:0000256" key="3">
    <source>
        <dbReference type="SAM" id="MobiDB-lite"/>
    </source>
</evidence>
<dbReference type="InterPro" id="IPR009057">
    <property type="entry name" value="Homeodomain-like_sf"/>
</dbReference>
<dbReference type="EMBL" id="QUAK01000239">
    <property type="protein sequence ID" value="RFU82279.1"/>
    <property type="molecule type" value="Genomic_DNA"/>
</dbReference>
<evidence type="ECO:0000259" key="4">
    <source>
        <dbReference type="PROSITE" id="PS50977"/>
    </source>
</evidence>
<dbReference type="InterPro" id="IPR001647">
    <property type="entry name" value="HTH_TetR"/>
</dbReference>
<dbReference type="OrthoDB" id="4542210at2"/>
<dbReference type="Pfam" id="PF17940">
    <property type="entry name" value="TetR_C_31"/>
    <property type="match status" value="1"/>
</dbReference>
<feature type="region of interest" description="Disordered" evidence="3">
    <location>
        <begin position="1"/>
        <end position="33"/>
    </location>
</feature>
<dbReference type="PANTHER" id="PTHR30055">
    <property type="entry name" value="HTH-TYPE TRANSCRIPTIONAL REGULATOR RUTR"/>
    <property type="match status" value="1"/>
</dbReference>
<proteinExistence type="predicted"/>
<dbReference type="AlphaFoldDB" id="A0A372LUQ6"/>
<sequence length="219" mass="23170">MTGPATPPSTPSSAASGTPVDFTSGPPDGAPQLRADAARNRSRLLDAASQLLTEQGPERLTMDAVACAAGVGKGTVFRRFGDRSGLLLALLDHREHEFQGAFLGGPAPLGPGAPAVDRLHAFGPALIRHESDHHELILASRKDPLRPYAAPPYRLRHTHVAMLLREAGSGPDPEYLAHTLLGATDTALVHHLTKAGGRTFEQLEANWHDLVSRFTGPGA</sequence>